<comment type="caution">
    <text evidence="2">The sequence shown here is derived from an EMBL/GenBank/DDBJ whole genome shotgun (WGS) entry which is preliminary data.</text>
</comment>
<accession>A0A9P5L407</accession>
<dbReference type="Proteomes" id="UP000722485">
    <property type="component" value="Unassembled WGS sequence"/>
</dbReference>
<sequence>MFAISLHHGRPGTHTGVSEAFKKGHVGSSLRWRLDLLKTLPGNSLLEAVSEATSKISNIERLPWCLTHGDLVPANIMVDPSTGHLTGLIDWAEGEWLPFGVGLYGLEEVLGFGDAQTGFRFYEEHEQLRTVFWDKFIELTTTGEAESLTWIQDAGLAQKLGILLWRGIAFEDGRIDRVVEAGRDDFELQKLSLFLKARSQPMGANGSAEQHIETFPVAQTLDHKPAKIL</sequence>
<dbReference type="Pfam" id="PF01636">
    <property type="entry name" value="APH"/>
    <property type="match status" value="1"/>
</dbReference>
<evidence type="ECO:0000259" key="1">
    <source>
        <dbReference type="Pfam" id="PF01636"/>
    </source>
</evidence>
<keyword evidence="3" id="KW-1185">Reference proteome</keyword>
<dbReference type="Gene3D" id="3.90.1200.10">
    <property type="match status" value="1"/>
</dbReference>
<proteinExistence type="predicted"/>
<protein>
    <recommendedName>
        <fullName evidence="1">Aminoglycoside phosphotransferase domain-containing protein</fullName>
    </recommendedName>
</protein>
<dbReference type="PANTHER" id="PTHR21310">
    <property type="entry name" value="AMINOGLYCOSIDE PHOSPHOTRANSFERASE-RELATED-RELATED"/>
    <property type="match status" value="1"/>
</dbReference>
<name>A0A9P5L407_9HYPO</name>
<dbReference type="InterPro" id="IPR002575">
    <property type="entry name" value="Aminoglycoside_PTrfase"/>
</dbReference>
<evidence type="ECO:0000313" key="3">
    <source>
        <dbReference type="Proteomes" id="UP000722485"/>
    </source>
</evidence>
<dbReference type="EMBL" id="JAANBB010000423">
    <property type="protein sequence ID" value="KAF7542686.1"/>
    <property type="molecule type" value="Genomic_DNA"/>
</dbReference>
<reference evidence="2" key="1">
    <citation type="submission" date="2020-03" db="EMBL/GenBank/DDBJ databases">
        <title>Draft Genome Sequence of Cylindrodendrum hubeiense.</title>
        <authorList>
            <person name="Buettner E."/>
            <person name="Kellner H."/>
        </authorList>
    </citation>
    <scope>NUCLEOTIDE SEQUENCE</scope>
    <source>
        <strain evidence="2">IHI 201604</strain>
    </source>
</reference>
<gene>
    <name evidence="2" type="ORF">G7Z17_g11367</name>
</gene>
<dbReference type="SUPFAM" id="SSF56112">
    <property type="entry name" value="Protein kinase-like (PK-like)"/>
    <property type="match status" value="1"/>
</dbReference>
<dbReference type="InterPro" id="IPR051678">
    <property type="entry name" value="AGP_Transferase"/>
</dbReference>
<evidence type="ECO:0000313" key="2">
    <source>
        <dbReference type="EMBL" id="KAF7542686.1"/>
    </source>
</evidence>
<dbReference type="AlphaFoldDB" id="A0A9P5L407"/>
<feature type="domain" description="Aminoglycoside phosphotransferase" evidence="1">
    <location>
        <begin position="61"/>
        <end position="93"/>
    </location>
</feature>
<dbReference type="InterPro" id="IPR011009">
    <property type="entry name" value="Kinase-like_dom_sf"/>
</dbReference>
<organism evidence="2 3">
    <name type="scientific">Cylindrodendrum hubeiense</name>
    <dbReference type="NCBI Taxonomy" id="595255"/>
    <lineage>
        <taxon>Eukaryota</taxon>
        <taxon>Fungi</taxon>
        <taxon>Dikarya</taxon>
        <taxon>Ascomycota</taxon>
        <taxon>Pezizomycotina</taxon>
        <taxon>Sordariomycetes</taxon>
        <taxon>Hypocreomycetidae</taxon>
        <taxon>Hypocreales</taxon>
        <taxon>Nectriaceae</taxon>
        <taxon>Cylindrodendrum</taxon>
    </lineage>
</organism>
<dbReference type="OrthoDB" id="5598852at2759"/>
<dbReference type="PANTHER" id="PTHR21310:SF59">
    <property type="entry name" value="AMINOGLYCOSIDE PHOSPHOTRANSFERASE DOMAIN-CONTAINING PROTEIN"/>
    <property type="match status" value="1"/>
</dbReference>